<evidence type="ECO:0000256" key="1">
    <source>
        <dbReference type="SAM" id="Phobius"/>
    </source>
</evidence>
<dbReference type="PROSITE" id="PS00409">
    <property type="entry name" value="PROKAR_NTER_METHYL"/>
    <property type="match status" value="1"/>
</dbReference>
<comment type="caution">
    <text evidence="2">The sequence shown here is derived from an EMBL/GenBank/DDBJ whole genome shotgun (WGS) entry which is preliminary data.</text>
</comment>
<keyword evidence="1" id="KW-0812">Transmembrane</keyword>
<feature type="transmembrane region" description="Helical" evidence="1">
    <location>
        <begin position="12"/>
        <end position="33"/>
    </location>
</feature>
<keyword evidence="1" id="KW-1133">Transmembrane helix</keyword>
<sequence>MAYAAGFSLVEVMVAMVIGLLGIIVMMQVFSVFEGQKRTTGGGDDAISSGAVSLYGVQRNMQQSGWGISSVEVIGCTVSGLLVGGAALPLIPVTINPALITGQDADTDTLLIVAGNGNGSVEGDTIDAVPAANSYAVRTPTGFLVGERVVAVPQARPSPCTLALTTVTGVVSPNVAVAAGFVGIVPGDKLFNLGPAPTVRAYAVRNQNLTVCDYTANDCGLAANNGDATVWVPVANNVVSLRAQYGRDTSAAAMDGAVDVWDRTRPVPAFPAGNTANACALIRASAVRIALVARSSQPEKLRTGRR</sequence>
<dbReference type="Pfam" id="PF16074">
    <property type="entry name" value="PilW"/>
    <property type="match status" value="1"/>
</dbReference>
<dbReference type="AlphaFoldDB" id="A0A9D7FD35"/>
<dbReference type="Pfam" id="PF07963">
    <property type="entry name" value="N_methyl"/>
    <property type="match status" value="1"/>
</dbReference>
<protein>
    <submittedName>
        <fullName evidence="2">PilW family protein</fullName>
    </submittedName>
</protein>
<keyword evidence="1" id="KW-0472">Membrane</keyword>
<evidence type="ECO:0000313" key="3">
    <source>
        <dbReference type="Proteomes" id="UP000886602"/>
    </source>
</evidence>
<organism evidence="2 3">
    <name type="scientific">Candidatus Propionivibrio dominans</name>
    <dbReference type="NCBI Taxonomy" id="2954373"/>
    <lineage>
        <taxon>Bacteria</taxon>
        <taxon>Pseudomonadati</taxon>
        <taxon>Pseudomonadota</taxon>
        <taxon>Betaproteobacteria</taxon>
        <taxon>Rhodocyclales</taxon>
        <taxon>Rhodocyclaceae</taxon>
        <taxon>Propionivibrio</taxon>
    </lineage>
</organism>
<dbReference type="InterPro" id="IPR012902">
    <property type="entry name" value="N_methyl_site"/>
</dbReference>
<dbReference type="GO" id="GO:0043683">
    <property type="term" value="P:type IV pilus assembly"/>
    <property type="evidence" value="ECO:0007669"/>
    <property type="project" value="InterPro"/>
</dbReference>
<accession>A0A9D7FD35</accession>
<reference evidence="2" key="1">
    <citation type="submission" date="2020-10" db="EMBL/GenBank/DDBJ databases">
        <title>Connecting structure to function with the recovery of over 1000 high-quality activated sludge metagenome-assembled genomes encoding full-length rRNA genes using long-read sequencing.</title>
        <authorList>
            <person name="Singleton C.M."/>
            <person name="Petriglieri F."/>
            <person name="Kristensen J.M."/>
            <person name="Kirkegaard R.H."/>
            <person name="Michaelsen T.Y."/>
            <person name="Andersen M.H."/>
            <person name="Karst S.M."/>
            <person name="Dueholm M.S."/>
            <person name="Nielsen P.H."/>
            <person name="Albertsen M."/>
        </authorList>
    </citation>
    <scope>NUCLEOTIDE SEQUENCE</scope>
    <source>
        <strain evidence="2">EsbW_18-Q3-R4-48_MAXAC.044</strain>
    </source>
</reference>
<dbReference type="EMBL" id="JADJNC010000016">
    <property type="protein sequence ID" value="MBK7423658.1"/>
    <property type="molecule type" value="Genomic_DNA"/>
</dbReference>
<dbReference type="Proteomes" id="UP000886602">
    <property type="component" value="Unassembled WGS sequence"/>
</dbReference>
<dbReference type="InterPro" id="IPR032092">
    <property type="entry name" value="PilW"/>
</dbReference>
<gene>
    <name evidence="2" type="ORF">IPJ48_11470</name>
</gene>
<evidence type="ECO:0000313" key="2">
    <source>
        <dbReference type="EMBL" id="MBK7423658.1"/>
    </source>
</evidence>
<proteinExistence type="predicted"/>
<name>A0A9D7FD35_9RHOO</name>